<comment type="caution">
    <text evidence="2">The sequence shown here is derived from an EMBL/GenBank/DDBJ whole genome shotgun (WGS) entry which is preliminary data.</text>
</comment>
<proteinExistence type="predicted"/>
<keyword evidence="3" id="KW-1185">Reference proteome</keyword>
<evidence type="ECO:0000256" key="1">
    <source>
        <dbReference type="SAM" id="MobiDB-lite"/>
    </source>
</evidence>
<sequence length="135" mass="15231">MPRQKGPYGYERGYGQDQNYFHGDFSIPRGTIVNSRSAPSYNEMWKNRNYRAQERKPNTLFSPSQQQMPVQYVGQPPRPPTALIDKPAYETPGITLDQGRTQSSVGFLMAMVPTDHMVAKKVRDSLPLKLGSIGI</sequence>
<organism evidence="2 3">
    <name type="scientific">Coptis chinensis</name>
    <dbReference type="NCBI Taxonomy" id="261450"/>
    <lineage>
        <taxon>Eukaryota</taxon>
        <taxon>Viridiplantae</taxon>
        <taxon>Streptophyta</taxon>
        <taxon>Embryophyta</taxon>
        <taxon>Tracheophyta</taxon>
        <taxon>Spermatophyta</taxon>
        <taxon>Magnoliopsida</taxon>
        <taxon>Ranunculales</taxon>
        <taxon>Ranunculaceae</taxon>
        <taxon>Coptidoideae</taxon>
        <taxon>Coptis</taxon>
    </lineage>
</organism>
<accession>A0A835LXP3</accession>
<gene>
    <name evidence="2" type="ORF">IFM89_034584</name>
</gene>
<feature type="region of interest" description="Disordered" evidence="1">
    <location>
        <begin position="61"/>
        <end position="81"/>
    </location>
</feature>
<evidence type="ECO:0000313" key="2">
    <source>
        <dbReference type="EMBL" id="KAF9603251.1"/>
    </source>
</evidence>
<dbReference type="EMBL" id="JADFTS010000006">
    <property type="protein sequence ID" value="KAF9603251.1"/>
    <property type="molecule type" value="Genomic_DNA"/>
</dbReference>
<dbReference type="Proteomes" id="UP000631114">
    <property type="component" value="Unassembled WGS sequence"/>
</dbReference>
<protein>
    <submittedName>
        <fullName evidence="2">Uncharacterized protein</fullName>
    </submittedName>
</protein>
<name>A0A835LXP3_9MAGN</name>
<evidence type="ECO:0000313" key="3">
    <source>
        <dbReference type="Proteomes" id="UP000631114"/>
    </source>
</evidence>
<dbReference type="AlphaFoldDB" id="A0A835LXP3"/>
<reference evidence="2 3" key="1">
    <citation type="submission" date="2020-10" db="EMBL/GenBank/DDBJ databases">
        <title>The Coptis chinensis genome and diversification of protoberbering-type alkaloids.</title>
        <authorList>
            <person name="Wang B."/>
            <person name="Shu S."/>
            <person name="Song C."/>
            <person name="Liu Y."/>
        </authorList>
    </citation>
    <scope>NUCLEOTIDE SEQUENCE [LARGE SCALE GENOMIC DNA]</scope>
    <source>
        <strain evidence="2">HL-2020</strain>
        <tissue evidence="2">Leaf</tissue>
    </source>
</reference>